<protein>
    <submittedName>
        <fullName evidence="3">Peptidase S58 DmpA</fullName>
    </submittedName>
</protein>
<keyword evidence="4" id="KW-1185">Reference proteome</keyword>
<dbReference type="PANTHER" id="PTHR36512">
    <property type="entry name" value="D-AMINOPEPTIDASE"/>
    <property type="match status" value="1"/>
</dbReference>
<gene>
    <name evidence="3" type="ORF">GRI91_13005</name>
</gene>
<name>A0A6I4T7L9_9SPHN</name>
<comment type="similarity">
    <text evidence="1">Belongs to the peptidase S58 family.</text>
</comment>
<dbReference type="InterPro" id="IPR016117">
    <property type="entry name" value="ArgJ-like_dom_sf"/>
</dbReference>
<keyword evidence="2" id="KW-0732">Signal</keyword>
<dbReference type="SUPFAM" id="SSF56266">
    <property type="entry name" value="DmpA/ArgJ-like"/>
    <property type="match status" value="1"/>
</dbReference>
<organism evidence="3 4">
    <name type="scientific">Altericroceibacterium endophyticum</name>
    <dbReference type="NCBI Taxonomy" id="1808508"/>
    <lineage>
        <taxon>Bacteria</taxon>
        <taxon>Pseudomonadati</taxon>
        <taxon>Pseudomonadota</taxon>
        <taxon>Alphaproteobacteria</taxon>
        <taxon>Sphingomonadales</taxon>
        <taxon>Erythrobacteraceae</taxon>
        <taxon>Altericroceibacterium</taxon>
    </lineage>
</organism>
<dbReference type="Proteomes" id="UP000438476">
    <property type="component" value="Unassembled WGS sequence"/>
</dbReference>
<accession>A0A6I4T7L9</accession>
<dbReference type="EMBL" id="WTYT01000005">
    <property type="protein sequence ID" value="MXO66678.1"/>
    <property type="molecule type" value="Genomic_DNA"/>
</dbReference>
<reference evidence="3 4" key="1">
    <citation type="submission" date="2019-12" db="EMBL/GenBank/DDBJ databases">
        <title>Genomic-based taxomic classification of the family Erythrobacteraceae.</title>
        <authorList>
            <person name="Xu L."/>
        </authorList>
    </citation>
    <scope>NUCLEOTIDE SEQUENCE [LARGE SCALE GENOMIC DNA]</scope>
    <source>
        <strain evidence="3 4">LMG 29518</strain>
    </source>
</reference>
<dbReference type="AlphaFoldDB" id="A0A6I4T7L9"/>
<evidence type="ECO:0000256" key="2">
    <source>
        <dbReference type="SAM" id="SignalP"/>
    </source>
</evidence>
<dbReference type="RefSeq" id="WP_160737106.1">
    <property type="nucleotide sequence ID" value="NZ_WTYT01000005.1"/>
</dbReference>
<feature type="signal peptide" evidence="2">
    <location>
        <begin position="1"/>
        <end position="21"/>
    </location>
</feature>
<dbReference type="Gene3D" id="3.60.70.12">
    <property type="entry name" value="L-amino peptidase D-ALA esterase/amidase"/>
    <property type="match status" value="1"/>
</dbReference>
<feature type="chain" id="PRO_5026275228" evidence="2">
    <location>
        <begin position="22"/>
        <end position="474"/>
    </location>
</feature>
<sequence>MSSQSRSAFTMFSLISAFALSAPAAAKQPEKPVRQPTIDQSTLQPRINVEARRELTFDWPMMKIGTGEYREGPTGVTVIHFGRKVLGAVDVRGGAPGTVNSDFLNLGYETPDLDAVVLSGGSWYGLESVTAVDSALKDDGERSGYWNNIGLSVGSIIYDFGNRRLNEIYPDKKLAQAAVRAARPGVFPLGPHGAGSMAESGGLFGCNAHSGQGGAFREVDGVKIAAFTVVNSLGAVVDRDGNVVACNKDAGWPDKLKVTDLLNGLPDSRLPGWAGVPKEGMRKNTTVSLVVTNVKMTPAELKRLAVQVHTSMGRGIQPFATIFDGDVLWAVSTGEVDPVEPGYAAVDIATIASEAMWDAILSSVPEQPKAVAKVDKRRRVSASQLQAIEGIYRFSPIASLSVTAEGGKLYGMASDRRAIFSIPSGERKELVPVEDGFIIPGRYPMALHFSENDALIINPGPWEQRAVRETSQGN</sequence>
<dbReference type="GO" id="GO:0004177">
    <property type="term" value="F:aminopeptidase activity"/>
    <property type="evidence" value="ECO:0007669"/>
    <property type="project" value="TreeGrafter"/>
</dbReference>
<comment type="caution">
    <text evidence="3">The sequence shown here is derived from an EMBL/GenBank/DDBJ whole genome shotgun (WGS) entry which is preliminary data.</text>
</comment>
<evidence type="ECO:0000313" key="4">
    <source>
        <dbReference type="Proteomes" id="UP000438476"/>
    </source>
</evidence>
<dbReference type="Pfam" id="PF03576">
    <property type="entry name" value="Peptidase_S58"/>
    <property type="match status" value="1"/>
</dbReference>
<evidence type="ECO:0000313" key="3">
    <source>
        <dbReference type="EMBL" id="MXO66678.1"/>
    </source>
</evidence>
<evidence type="ECO:0000256" key="1">
    <source>
        <dbReference type="ARBA" id="ARBA00007068"/>
    </source>
</evidence>
<dbReference type="OrthoDB" id="9808347at2"/>
<dbReference type="InterPro" id="IPR005321">
    <property type="entry name" value="Peptidase_S58_DmpA"/>
</dbReference>
<dbReference type="PANTHER" id="PTHR36512:SF3">
    <property type="entry name" value="BLR5678 PROTEIN"/>
    <property type="match status" value="1"/>
</dbReference>
<proteinExistence type="inferred from homology"/>